<proteinExistence type="predicted"/>
<organism evidence="1 2">
    <name type="scientific">Mycena pura</name>
    <dbReference type="NCBI Taxonomy" id="153505"/>
    <lineage>
        <taxon>Eukaryota</taxon>
        <taxon>Fungi</taxon>
        <taxon>Dikarya</taxon>
        <taxon>Basidiomycota</taxon>
        <taxon>Agaricomycotina</taxon>
        <taxon>Agaricomycetes</taxon>
        <taxon>Agaricomycetidae</taxon>
        <taxon>Agaricales</taxon>
        <taxon>Marasmiineae</taxon>
        <taxon>Mycenaceae</taxon>
        <taxon>Mycena</taxon>
    </lineage>
</organism>
<dbReference type="EMBL" id="JARJCW010000014">
    <property type="protein sequence ID" value="KAJ7217300.1"/>
    <property type="molecule type" value="Genomic_DNA"/>
</dbReference>
<protein>
    <submittedName>
        <fullName evidence="1">Uncharacterized protein</fullName>
    </submittedName>
</protein>
<keyword evidence="2" id="KW-1185">Reference proteome</keyword>
<evidence type="ECO:0000313" key="2">
    <source>
        <dbReference type="Proteomes" id="UP001219525"/>
    </source>
</evidence>
<gene>
    <name evidence="1" type="ORF">GGX14DRAFT_602889</name>
</gene>
<sequence length="188" mass="21330">MLPLELVELIIYHAWGCLSTSSHWHGFSMTQWMLVNRDWLSIVISVVFRDLWVTTPAHMDYIHSLRSSRTTFIFELVGIPDVHGHLCQIKLLRYASSTSRPERLVDDYDDGAYAVSSTYVFSFAQGFTPRATSLHFVLIDCNATYGAWNTSHPHFGATEFPYSLRELHVTFAYTSPPPTLLLDAPSGT</sequence>
<name>A0AAD6YJX4_9AGAR</name>
<reference evidence="1" key="1">
    <citation type="submission" date="2023-03" db="EMBL/GenBank/DDBJ databases">
        <title>Massive genome expansion in bonnet fungi (Mycena s.s.) driven by repeated elements and novel gene families across ecological guilds.</title>
        <authorList>
            <consortium name="Lawrence Berkeley National Laboratory"/>
            <person name="Harder C.B."/>
            <person name="Miyauchi S."/>
            <person name="Viragh M."/>
            <person name="Kuo A."/>
            <person name="Thoen E."/>
            <person name="Andreopoulos B."/>
            <person name="Lu D."/>
            <person name="Skrede I."/>
            <person name="Drula E."/>
            <person name="Henrissat B."/>
            <person name="Morin E."/>
            <person name="Kohler A."/>
            <person name="Barry K."/>
            <person name="LaButti K."/>
            <person name="Morin E."/>
            <person name="Salamov A."/>
            <person name="Lipzen A."/>
            <person name="Mereny Z."/>
            <person name="Hegedus B."/>
            <person name="Baldrian P."/>
            <person name="Stursova M."/>
            <person name="Weitz H."/>
            <person name="Taylor A."/>
            <person name="Grigoriev I.V."/>
            <person name="Nagy L.G."/>
            <person name="Martin F."/>
            <person name="Kauserud H."/>
        </authorList>
    </citation>
    <scope>NUCLEOTIDE SEQUENCE</scope>
    <source>
        <strain evidence="1">9144</strain>
    </source>
</reference>
<accession>A0AAD6YJX4</accession>
<comment type="caution">
    <text evidence="1">The sequence shown here is derived from an EMBL/GenBank/DDBJ whole genome shotgun (WGS) entry which is preliminary data.</text>
</comment>
<evidence type="ECO:0000313" key="1">
    <source>
        <dbReference type="EMBL" id="KAJ7217300.1"/>
    </source>
</evidence>
<dbReference type="Proteomes" id="UP001219525">
    <property type="component" value="Unassembled WGS sequence"/>
</dbReference>
<dbReference type="AlphaFoldDB" id="A0AAD6YJX4"/>